<evidence type="ECO:0000259" key="2">
    <source>
        <dbReference type="Pfam" id="PF25757"/>
    </source>
</evidence>
<dbReference type="OrthoDB" id="413572at2759"/>
<dbReference type="EMBL" id="KI913162">
    <property type="protein sequence ID" value="ETV71115.1"/>
    <property type="molecule type" value="Genomic_DNA"/>
</dbReference>
<gene>
    <name evidence="3" type="ORF">H257_13514</name>
</gene>
<dbReference type="AlphaFoldDB" id="W4FUF0"/>
<evidence type="ECO:0000313" key="3">
    <source>
        <dbReference type="EMBL" id="ETV71115.1"/>
    </source>
</evidence>
<protein>
    <recommendedName>
        <fullName evidence="4">TOG domain-containing protein</fullName>
    </recommendedName>
</protein>
<dbReference type="InterPro" id="IPR057978">
    <property type="entry name" value="TPR_DAAF5"/>
</dbReference>
<dbReference type="InterPro" id="IPR011989">
    <property type="entry name" value="ARM-like"/>
</dbReference>
<dbReference type="InterPro" id="IPR052623">
    <property type="entry name" value="DAAF5"/>
</dbReference>
<name>W4FUF0_APHAT</name>
<dbReference type="InterPro" id="IPR011030">
    <property type="entry name" value="Lipovitellin_superhlx_dom"/>
</dbReference>
<dbReference type="PANTHER" id="PTHR16216">
    <property type="entry name" value="DYNEIN ASSEMBLY FACTOR 5, AXONEMAL"/>
    <property type="match status" value="1"/>
</dbReference>
<dbReference type="Gene3D" id="1.25.10.10">
    <property type="entry name" value="Leucine-rich Repeat Variant"/>
    <property type="match status" value="2"/>
</dbReference>
<accession>W4FUF0</accession>
<dbReference type="Pfam" id="PF24573">
    <property type="entry name" value="HEAT_DAAF5"/>
    <property type="match status" value="1"/>
</dbReference>
<dbReference type="SUPFAM" id="SSF48371">
    <property type="entry name" value="ARM repeat"/>
    <property type="match status" value="1"/>
</dbReference>
<organism evidence="3">
    <name type="scientific">Aphanomyces astaci</name>
    <name type="common">Crayfish plague agent</name>
    <dbReference type="NCBI Taxonomy" id="112090"/>
    <lineage>
        <taxon>Eukaryota</taxon>
        <taxon>Sar</taxon>
        <taxon>Stramenopiles</taxon>
        <taxon>Oomycota</taxon>
        <taxon>Saprolegniomycetes</taxon>
        <taxon>Saprolegniales</taxon>
        <taxon>Verrucalvaceae</taxon>
        <taxon>Aphanomyces</taxon>
    </lineage>
</organism>
<sequence length="832" mass="91685">MAETEVGKWLQRDVNCLSDPQRMVRKKSLEKLSQVSDLVAKFGQDHLLQFFHAQLIKPLLVCVADPVEKCRELSLRGSIDFAKLGAFNSEERVRALILAIYGRVGKAPFVETAEEIRLLLLELLHAVLQRTPTEQSLPAEVMDVLGKTASDPFPDAKKACCDATLVLAHKWKSLVKLHLGTVVKPLTMNLGHQHAKIRQCTLQALEAVVPCGSSSLPELMKDILLPNLSKVLFDRSPSVRKQLVQTTGSWLEHIDELRQFEAALLPLFLSGIADESPDVQSFCLTFLDKLSVKWQQTEEGAADMDITDDDASAYVESPPFLRRPGRGAIRLVQRLLGTVLPSLLDQCSDWTALTRQKAASILRVVLILAEDAVNAHVDKILTALAKSCRDEEASVVEAVAGSMQIVGRHGHADLVFSLLLPLAAGRLAGQDTPHHRTNGLVLLSMAIAGMEAPRILPHMETITATLSEAGLRDTDVPEMQQYLAKLTSTIVTTGSPLFASHDVLAFRLFWVLNHLVAATPQDSVAFYTAYEAMQNLATAACNVDIEGLYRKHLNQLIAAIRPKPDAPVWTKTSSSRVLFDSLCRRGGRATADQMHVVVPIVLAHLAPSNEPDVRLSFLALLETLLGNDLMAQAFQPFAASLLVKGITPNIVWQSGKVAATVRKVAMACTYTLLRQGLANQPALFEAAPQMLPVLKSCLDDTDAKTRQLVCLSLQHLFVALPNALGEEPVSQLYHEILKRLDDSNDLVRKAACATYITFLRAAPRSHFRGTIIEYSMDALFVHLDDSDPDVQAAVYQVLKETFAVDPDMLTKKATDHRSRHRSPYYCDKLLEL</sequence>
<reference evidence="3" key="1">
    <citation type="submission" date="2013-12" db="EMBL/GenBank/DDBJ databases">
        <title>The Genome Sequence of Aphanomyces astaci APO3.</title>
        <authorList>
            <consortium name="The Broad Institute Genomics Platform"/>
            <person name="Russ C."/>
            <person name="Tyler B."/>
            <person name="van West P."/>
            <person name="Dieguez-Uribeondo J."/>
            <person name="Young S.K."/>
            <person name="Zeng Q."/>
            <person name="Gargeya S."/>
            <person name="Fitzgerald M."/>
            <person name="Abouelleil A."/>
            <person name="Alvarado L."/>
            <person name="Chapman S.B."/>
            <person name="Gainer-Dewar J."/>
            <person name="Goldberg J."/>
            <person name="Griggs A."/>
            <person name="Gujja S."/>
            <person name="Hansen M."/>
            <person name="Howarth C."/>
            <person name="Imamovic A."/>
            <person name="Ireland A."/>
            <person name="Larimer J."/>
            <person name="McCowan C."/>
            <person name="Murphy C."/>
            <person name="Pearson M."/>
            <person name="Poon T.W."/>
            <person name="Priest M."/>
            <person name="Roberts A."/>
            <person name="Saif S."/>
            <person name="Shea T."/>
            <person name="Sykes S."/>
            <person name="Wortman J."/>
            <person name="Nusbaum C."/>
            <person name="Birren B."/>
        </authorList>
    </citation>
    <scope>NUCLEOTIDE SEQUENCE [LARGE SCALE GENOMIC DNA]</scope>
    <source>
        <strain evidence="3">APO3</strain>
    </source>
</reference>
<dbReference type="STRING" id="112090.W4FUF0"/>
<dbReference type="VEuPathDB" id="FungiDB:H257_13514"/>
<evidence type="ECO:0008006" key="4">
    <source>
        <dbReference type="Google" id="ProtNLM"/>
    </source>
</evidence>
<dbReference type="InterPro" id="IPR016024">
    <property type="entry name" value="ARM-type_fold"/>
</dbReference>
<feature type="domain" description="Dynein axonemal assembly factor 5 TPR repeats" evidence="2">
    <location>
        <begin position="16"/>
        <end position="299"/>
    </location>
</feature>
<dbReference type="PANTHER" id="PTHR16216:SF2">
    <property type="entry name" value="DYNEIN AXONEMAL ASSEMBLY FACTOR 5"/>
    <property type="match status" value="1"/>
</dbReference>
<dbReference type="Pfam" id="PF25757">
    <property type="entry name" value="TPR_DNAAF5"/>
    <property type="match status" value="1"/>
</dbReference>
<feature type="domain" description="Dynein axonemal assembly factor 5 HEAT-repeat" evidence="1">
    <location>
        <begin position="318"/>
        <end position="495"/>
    </location>
</feature>
<dbReference type="SUPFAM" id="SSF48431">
    <property type="entry name" value="Lipovitellin-phosvitin complex, superhelical domain"/>
    <property type="match status" value="1"/>
</dbReference>
<dbReference type="GeneID" id="20815510"/>
<evidence type="ECO:0000259" key="1">
    <source>
        <dbReference type="Pfam" id="PF24573"/>
    </source>
</evidence>
<dbReference type="RefSeq" id="XP_009839361.1">
    <property type="nucleotide sequence ID" value="XM_009841059.1"/>
</dbReference>
<proteinExistence type="predicted"/>
<dbReference type="InterPro" id="IPR056497">
    <property type="entry name" value="HEAT_DAAF5"/>
</dbReference>